<sequence>MHQHRGSNGGVWINEEAEINDVLIAFGRMQVGCKYDTLKFHMHSALICNFSSYYICKVLANKHVHIYLCYLFTYYFLL</sequence>
<gene>
    <name evidence="1" type="ORF">RchiOBHm_Chr4g0397121</name>
</gene>
<evidence type="ECO:0000313" key="1">
    <source>
        <dbReference type="EMBL" id="PRQ36945.1"/>
    </source>
</evidence>
<organism evidence="1 2">
    <name type="scientific">Rosa chinensis</name>
    <name type="common">China rose</name>
    <dbReference type="NCBI Taxonomy" id="74649"/>
    <lineage>
        <taxon>Eukaryota</taxon>
        <taxon>Viridiplantae</taxon>
        <taxon>Streptophyta</taxon>
        <taxon>Embryophyta</taxon>
        <taxon>Tracheophyta</taxon>
        <taxon>Spermatophyta</taxon>
        <taxon>Magnoliopsida</taxon>
        <taxon>eudicotyledons</taxon>
        <taxon>Gunneridae</taxon>
        <taxon>Pentapetalae</taxon>
        <taxon>rosids</taxon>
        <taxon>fabids</taxon>
        <taxon>Rosales</taxon>
        <taxon>Rosaceae</taxon>
        <taxon>Rosoideae</taxon>
        <taxon>Rosoideae incertae sedis</taxon>
        <taxon>Rosa</taxon>
    </lineage>
</organism>
<protein>
    <submittedName>
        <fullName evidence="1">Uncharacterized protein</fullName>
    </submittedName>
</protein>
<proteinExistence type="predicted"/>
<dbReference type="EMBL" id="PDCK01000042">
    <property type="protein sequence ID" value="PRQ36945.1"/>
    <property type="molecule type" value="Genomic_DNA"/>
</dbReference>
<name>A0A2P6QRY0_ROSCH</name>
<dbReference type="Gramene" id="PRQ36945">
    <property type="protein sequence ID" value="PRQ36945"/>
    <property type="gene ID" value="RchiOBHm_Chr4g0397121"/>
</dbReference>
<dbReference type="Proteomes" id="UP000238479">
    <property type="component" value="Chromosome 4"/>
</dbReference>
<reference evidence="1 2" key="1">
    <citation type="journal article" date="2018" name="Nat. Genet.">
        <title>The Rosa genome provides new insights in the design of modern roses.</title>
        <authorList>
            <person name="Bendahmane M."/>
        </authorList>
    </citation>
    <scope>NUCLEOTIDE SEQUENCE [LARGE SCALE GENOMIC DNA]</scope>
    <source>
        <strain evidence="2">cv. Old Blush</strain>
    </source>
</reference>
<keyword evidence="2" id="KW-1185">Reference proteome</keyword>
<accession>A0A2P6QRY0</accession>
<evidence type="ECO:0000313" key="2">
    <source>
        <dbReference type="Proteomes" id="UP000238479"/>
    </source>
</evidence>
<comment type="caution">
    <text evidence="1">The sequence shown here is derived from an EMBL/GenBank/DDBJ whole genome shotgun (WGS) entry which is preliminary data.</text>
</comment>
<dbReference type="AlphaFoldDB" id="A0A2P6QRY0"/>